<dbReference type="Gene3D" id="3.40.50.1820">
    <property type="entry name" value="alpha/beta hydrolase"/>
    <property type="match status" value="1"/>
</dbReference>
<keyword evidence="14" id="KW-1185">Reference proteome</keyword>
<protein>
    <recommendedName>
        <fullName evidence="7">sn-1-specific diacylglycerol lipase ABHD11</fullName>
        <ecNumber evidence="3">3.1.1.116</ecNumber>
    </recommendedName>
    <alternativeName>
        <fullName evidence="4">Alpha/beta hydrolase domain-containing protein 11</fullName>
    </alternativeName>
</protein>
<evidence type="ECO:0000256" key="9">
    <source>
        <dbReference type="ARBA" id="ARBA00048504"/>
    </source>
</evidence>
<reference evidence="13 14" key="1">
    <citation type="submission" date="2024-04" db="EMBL/GenBank/DDBJ databases">
        <authorList>
            <person name="Rising A."/>
            <person name="Reimegard J."/>
            <person name="Sonavane S."/>
            <person name="Akerstrom W."/>
            <person name="Nylinder S."/>
            <person name="Hedman E."/>
            <person name="Kallberg Y."/>
        </authorList>
    </citation>
    <scope>NUCLEOTIDE SEQUENCE [LARGE SCALE GENOMIC DNA]</scope>
</reference>
<evidence type="ECO:0000256" key="3">
    <source>
        <dbReference type="ARBA" id="ARBA00026104"/>
    </source>
</evidence>
<evidence type="ECO:0000256" key="10">
    <source>
        <dbReference type="ARBA" id="ARBA00048513"/>
    </source>
</evidence>
<proteinExistence type="inferred from homology"/>
<dbReference type="Pfam" id="PF00561">
    <property type="entry name" value="Abhydrolase_1"/>
    <property type="match status" value="1"/>
</dbReference>
<dbReference type="AlphaFoldDB" id="A0AAV1ZYY3"/>
<evidence type="ECO:0000313" key="14">
    <source>
        <dbReference type="Proteomes" id="UP001497382"/>
    </source>
</evidence>
<evidence type="ECO:0000256" key="6">
    <source>
        <dbReference type="ARBA" id="ARBA00043742"/>
    </source>
</evidence>
<name>A0AAV1ZYY3_9ARAC</name>
<comment type="catalytic activity">
    <reaction evidence="5">
        <text>a 1,2-diacyl-sn-glycerol + H2O = a 2-acylglycerol + a fatty acid + H(+)</text>
        <dbReference type="Rhea" id="RHEA:33275"/>
        <dbReference type="ChEBI" id="CHEBI:15377"/>
        <dbReference type="ChEBI" id="CHEBI:15378"/>
        <dbReference type="ChEBI" id="CHEBI:17389"/>
        <dbReference type="ChEBI" id="CHEBI:17815"/>
        <dbReference type="ChEBI" id="CHEBI:28868"/>
        <dbReference type="EC" id="3.1.1.116"/>
    </reaction>
</comment>
<feature type="domain" description="AB hydrolase-1" evidence="12">
    <location>
        <begin position="26"/>
        <end position="276"/>
    </location>
</feature>
<comment type="catalytic activity">
    <reaction evidence="8">
        <text>1-octadecanoyl-2-(4Z,7Z,10Z,13Z,16Z,19Z-docosahexaenoyl)-sn-glycerol + H2O = 2-(4Z,7Z,10Z,13Z,16Z,19Z-docosahexaenoyl)-glycerol + octadecanoate + H(+)</text>
        <dbReference type="Rhea" id="RHEA:77107"/>
        <dbReference type="ChEBI" id="CHEBI:15377"/>
        <dbReference type="ChEBI" id="CHEBI:15378"/>
        <dbReference type="ChEBI" id="CHEBI:25629"/>
        <dbReference type="ChEBI" id="CHEBI:77129"/>
        <dbReference type="ChEBI" id="CHEBI:186738"/>
    </reaction>
</comment>
<evidence type="ECO:0000256" key="8">
    <source>
        <dbReference type="ARBA" id="ARBA00048283"/>
    </source>
</evidence>
<gene>
    <name evidence="13" type="ORF">LARSCL_LOCUS8748</name>
</gene>
<dbReference type="InterPro" id="IPR029058">
    <property type="entry name" value="AB_hydrolase_fold"/>
</dbReference>
<accession>A0AAV1ZYY3</accession>
<dbReference type="PANTHER" id="PTHR46118:SF4">
    <property type="entry name" value="PROTEIN ABHD11"/>
    <property type="match status" value="1"/>
</dbReference>
<sequence length="293" mass="33659">MDTDNKLTPVNLFFTYYDPNHIQNKPPIIFIHGILSSPYCWNKVKSKICDKTGRKGYAVYLRNHDLSDWSDEMSVSHMAADLKNFMLKESISKAILIGHSLGGRVALAVTLQNPEMIEKIIIEDMKLTIDENEREILGFKSILRLAASSLKEIPSSVSKNVAQKKIQHLFTFAWSKKPAEEAYSKPLTPHLPFYKNKSGKFEWKINIDVITKMFGIMKDFEIPFREDTVYLGEALFIAAEYSAFKVLKQKELIQKHIPNSQFISAKGVYHSCHLEKQEEFVEIVSNFLITKHV</sequence>
<keyword evidence="2" id="KW-0378">Hydrolase</keyword>
<comment type="similarity">
    <text evidence="1">Belongs to the AB hydrolase superfamily.</text>
</comment>
<evidence type="ECO:0000256" key="11">
    <source>
        <dbReference type="ARBA" id="ARBA00048919"/>
    </source>
</evidence>
<evidence type="ECO:0000256" key="2">
    <source>
        <dbReference type="ARBA" id="ARBA00022801"/>
    </source>
</evidence>
<dbReference type="PANTHER" id="PTHR46118">
    <property type="entry name" value="PROTEIN ABHD11"/>
    <property type="match status" value="1"/>
</dbReference>
<evidence type="ECO:0000256" key="4">
    <source>
        <dbReference type="ARBA" id="ARBA00042703"/>
    </source>
</evidence>
<comment type="caution">
    <text evidence="13">The sequence shown here is derived from an EMBL/GenBank/DDBJ whole genome shotgun (WGS) entry which is preliminary data.</text>
</comment>
<dbReference type="GO" id="GO:0016787">
    <property type="term" value="F:hydrolase activity"/>
    <property type="evidence" value="ECO:0007669"/>
    <property type="project" value="UniProtKB-KW"/>
</dbReference>
<comment type="catalytic activity">
    <reaction evidence="9">
        <text>1,2-didecanoylglycerol + H2O = decanoylglycerol + decanoate + H(+)</text>
        <dbReference type="Rhea" id="RHEA:48596"/>
        <dbReference type="ChEBI" id="CHEBI:11152"/>
        <dbReference type="ChEBI" id="CHEBI:15377"/>
        <dbReference type="ChEBI" id="CHEBI:15378"/>
        <dbReference type="ChEBI" id="CHEBI:27689"/>
        <dbReference type="ChEBI" id="CHEBI:90605"/>
    </reaction>
</comment>
<evidence type="ECO:0000256" key="7">
    <source>
        <dbReference type="ARBA" id="ARBA00044064"/>
    </source>
</evidence>
<dbReference type="InterPro" id="IPR000073">
    <property type="entry name" value="AB_hydrolase_1"/>
</dbReference>
<evidence type="ECO:0000259" key="12">
    <source>
        <dbReference type="Pfam" id="PF00561"/>
    </source>
</evidence>
<dbReference type="EMBL" id="CAXIEN010000095">
    <property type="protein sequence ID" value="CAL1276587.1"/>
    <property type="molecule type" value="Genomic_DNA"/>
</dbReference>
<evidence type="ECO:0000256" key="5">
    <source>
        <dbReference type="ARBA" id="ARBA00043667"/>
    </source>
</evidence>
<dbReference type="Proteomes" id="UP001497382">
    <property type="component" value="Unassembled WGS sequence"/>
</dbReference>
<evidence type="ECO:0000313" key="13">
    <source>
        <dbReference type="EMBL" id="CAL1276587.1"/>
    </source>
</evidence>
<dbReference type="SUPFAM" id="SSF53474">
    <property type="entry name" value="alpha/beta-Hydrolases"/>
    <property type="match status" value="1"/>
</dbReference>
<dbReference type="EC" id="3.1.1.116" evidence="3"/>
<comment type="catalytic activity">
    <reaction evidence="10">
        <text>1-octadecanoyl-2-(9Z-octadecenoyl)-sn-glycerol + H2O = 2-(9Z-octadecenoyl)-glycerol + octadecanoate + H(+)</text>
        <dbReference type="Rhea" id="RHEA:77103"/>
        <dbReference type="ChEBI" id="CHEBI:15377"/>
        <dbReference type="ChEBI" id="CHEBI:15378"/>
        <dbReference type="ChEBI" id="CHEBI:25629"/>
        <dbReference type="ChEBI" id="CHEBI:73990"/>
        <dbReference type="ChEBI" id="CHEBI:75468"/>
    </reaction>
</comment>
<organism evidence="13 14">
    <name type="scientific">Larinioides sclopetarius</name>
    <dbReference type="NCBI Taxonomy" id="280406"/>
    <lineage>
        <taxon>Eukaryota</taxon>
        <taxon>Metazoa</taxon>
        <taxon>Ecdysozoa</taxon>
        <taxon>Arthropoda</taxon>
        <taxon>Chelicerata</taxon>
        <taxon>Arachnida</taxon>
        <taxon>Araneae</taxon>
        <taxon>Araneomorphae</taxon>
        <taxon>Entelegynae</taxon>
        <taxon>Araneoidea</taxon>
        <taxon>Araneidae</taxon>
        <taxon>Larinioides</taxon>
    </lineage>
</organism>
<comment type="catalytic activity">
    <reaction evidence="11">
        <text>1-octadecanoyl-2-(5Z,8Z,11Z,14Z-eicosatetraenoyl)-sn-glycerol + H2O = 2-(5Z,8Z,11Z,14Z-eicosatetraenoyl)-glycerol + octadecanoate + H(+)</text>
        <dbReference type="Rhea" id="RHEA:38507"/>
        <dbReference type="ChEBI" id="CHEBI:15377"/>
        <dbReference type="ChEBI" id="CHEBI:15378"/>
        <dbReference type="ChEBI" id="CHEBI:25629"/>
        <dbReference type="ChEBI" id="CHEBI:52392"/>
        <dbReference type="ChEBI" id="CHEBI:75728"/>
    </reaction>
</comment>
<comment type="catalytic activity">
    <reaction evidence="6">
        <text>a 1,3-diacyl-sn-glycerol + H2O = a 1-acyl-sn-glycerol + a fatty acid + H(+)</text>
        <dbReference type="Rhea" id="RHEA:38503"/>
        <dbReference type="ChEBI" id="CHEBI:15377"/>
        <dbReference type="ChEBI" id="CHEBI:15378"/>
        <dbReference type="ChEBI" id="CHEBI:28868"/>
        <dbReference type="ChEBI" id="CHEBI:64683"/>
        <dbReference type="ChEBI" id="CHEBI:77272"/>
    </reaction>
</comment>
<evidence type="ECO:0000256" key="1">
    <source>
        <dbReference type="ARBA" id="ARBA00008645"/>
    </source>
</evidence>